<organism evidence="1 2">
    <name type="scientific">Microvirga terricola</name>
    <dbReference type="NCBI Taxonomy" id="2719797"/>
    <lineage>
        <taxon>Bacteria</taxon>
        <taxon>Pseudomonadati</taxon>
        <taxon>Pseudomonadota</taxon>
        <taxon>Alphaproteobacteria</taxon>
        <taxon>Hyphomicrobiales</taxon>
        <taxon>Methylobacteriaceae</taxon>
        <taxon>Microvirga</taxon>
    </lineage>
</organism>
<proteinExistence type="predicted"/>
<name>A0ABX0VBH3_9HYPH</name>
<keyword evidence="2" id="KW-1185">Reference proteome</keyword>
<sequence length="169" mass="17580">MSTKANFTPEEWAHVAGSPMVAGIAITAAEPSGIWGLLKESMAGGWAVLEAQHDESANPLVKAVADDIADPATRDAIKNAFQERFKGSTLPDAKAKAESELQAVAEILDQKAPDDAPAFKRWLLTVAQKTAEASTEGGFLGIGGVAVSDAEKTTLDEIANILGLGHVTA</sequence>
<accession>A0ABX0VBH3</accession>
<dbReference type="RefSeq" id="WP_167673077.1">
    <property type="nucleotide sequence ID" value="NZ_JAATJS010000003.1"/>
</dbReference>
<comment type="caution">
    <text evidence="1">The sequence shown here is derived from an EMBL/GenBank/DDBJ whole genome shotgun (WGS) entry which is preliminary data.</text>
</comment>
<reference evidence="1 2" key="1">
    <citation type="submission" date="2020-03" db="EMBL/GenBank/DDBJ databases">
        <title>The genome sequence of Microvirga sp. c23x22.</title>
        <authorList>
            <person name="Zhang X."/>
        </authorList>
    </citation>
    <scope>NUCLEOTIDE SEQUENCE [LARGE SCALE GENOMIC DNA]</scope>
    <source>
        <strain evidence="2">c23x22</strain>
    </source>
</reference>
<dbReference type="EMBL" id="JAATJS010000003">
    <property type="protein sequence ID" value="NIX77200.1"/>
    <property type="molecule type" value="Genomic_DNA"/>
</dbReference>
<protein>
    <recommendedName>
        <fullName evidence="3">Mu-like prophage I protein</fullName>
    </recommendedName>
</protein>
<evidence type="ECO:0000313" key="2">
    <source>
        <dbReference type="Proteomes" id="UP000707352"/>
    </source>
</evidence>
<gene>
    <name evidence="1" type="ORF">HB375_11335</name>
</gene>
<evidence type="ECO:0000313" key="1">
    <source>
        <dbReference type="EMBL" id="NIX77200.1"/>
    </source>
</evidence>
<dbReference type="Proteomes" id="UP000707352">
    <property type="component" value="Unassembled WGS sequence"/>
</dbReference>
<evidence type="ECO:0008006" key="3">
    <source>
        <dbReference type="Google" id="ProtNLM"/>
    </source>
</evidence>